<feature type="region of interest" description="Disordered" evidence="3">
    <location>
        <begin position="636"/>
        <end position="742"/>
    </location>
</feature>
<feature type="region of interest" description="Disordered" evidence="3">
    <location>
        <begin position="1349"/>
        <end position="1381"/>
    </location>
</feature>
<dbReference type="PANTHER" id="PTHR15481">
    <property type="entry name" value="RIBONUCLEIC ACID BINDING PROTEIN S1"/>
    <property type="match status" value="1"/>
</dbReference>
<feature type="compositionally biased region" description="Polar residues" evidence="3">
    <location>
        <begin position="733"/>
        <end position="742"/>
    </location>
</feature>
<dbReference type="STRING" id="188477.A0A3S1ADH9"/>
<dbReference type="SMART" id="SM00360">
    <property type="entry name" value="RRM"/>
    <property type="match status" value="1"/>
</dbReference>
<feature type="region of interest" description="Disordered" evidence="3">
    <location>
        <begin position="1246"/>
        <end position="1299"/>
    </location>
</feature>
<proteinExistence type="predicted"/>
<dbReference type="EMBL" id="RQTK01000064">
    <property type="protein sequence ID" value="RUS89151.1"/>
    <property type="molecule type" value="Genomic_DNA"/>
</dbReference>
<dbReference type="GO" id="GO:0061574">
    <property type="term" value="C:ASAP complex"/>
    <property type="evidence" value="ECO:0007669"/>
    <property type="project" value="TreeGrafter"/>
</dbReference>
<name>A0A3S1ADH9_ELYCH</name>
<dbReference type="Pfam" id="PF00076">
    <property type="entry name" value="RRM_1"/>
    <property type="match status" value="1"/>
</dbReference>
<protein>
    <recommendedName>
        <fullName evidence="4">RRM domain-containing protein</fullName>
    </recommendedName>
</protein>
<feature type="region of interest" description="Disordered" evidence="3">
    <location>
        <begin position="1480"/>
        <end position="1551"/>
    </location>
</feature>
<evidence type="ECO:0000256" key="3">
    <source>
        <dbReference type="SAM" id="MobiDB-lite"/>
    </source>
</evidence>
<dbReference type="GO" id="GO:0003723">
    <property type="term" value="F:RNA binding"/>
    <property type="evidence" value="ECO:0007669"/>
    <property type="project" value="UniProtKB-UniRule"/>
</dbReference>
<feature type="region of interest" description="Disordered" evidence="3">
    <location>
        <begin position="865"/>
        <end position="887"/>
    </location>
</feature>
<keyword evidence="6" id="KW-1185">Reference proteome</keyword>
<organism evidence="5 6">
    <name type="scientific">Elysia chlorotica</name>
    <name type="common">Eastern emerald elysia</name>
    <name type="synonym">Sea slug</name>
    <dbReference type="NCBI Taxonomy" id="188477"/>
    <lineage>
        <taxon>Eukaryota</taxon>
        <taxon>Metazoa</taxon>
        <taxon>Spiralia</taxon>
        <taxon>Lophotrochozoa</taxon>
        <taxon>Mollusca</taxon>
        <taxon>Gastropoda</taxon>
        <taxon>Heterobranchia</taxon>
        <taxon>Euthyneura</taxon>
        <taxon>Panpulmonata</taxon>
        <taxon>Sacoglossa</taxon>
        <taxon>Placobranchoidea</taxon>
        <taxon>Plakobranchidae</taxon>
        <taxon>Elysia</taxon>
    </lineage>
</organism>
<dbReference type="InterPro" id="IPR000504">
    <property type="entry name" value="RRM_dom"/>
</dbReference>
<dbReference type="GO" id="GO:0005737">
    <property type="term" value="C:cytoplasm"/>
    <property type="evidence" value="ECO:0007669"/>
    <property type="project" value="TreeGrafter"/>
</dbReference>
<dbReference type="SUPFAM" id="SSF54928">
    <property type="entry name" value="RNA-binding domain, RBD"/>
    <property type="match status" value="1"/>
</dbReference>
<accession>A0A3S1ADH9</accession>
<feature type="non-terminal residue" evidence="5">
    <location>
        <position position="1"/>
    </location>
</feature>
<dbReference type="OrthoDB" id="6163229at2759"/>
<gene>
    <name evidence="5" type="ORF">EGW08_003094</name>
</gene>
<reference evidence="5 6" key="1">
    <citation type="submission" date="2019-01" db="EMBL/GenBank/DDBJ databases">
        <title>A draft genome assembly of the solar-powered sea slug Elysia chlorotica.</title>
        <authorList>
            <person name="Cai H."/>
            <person name="Li Q."/>
            <person name="Fang X."/>
            <person name="Li J."/>
            <person name="Curtis N.E."/>
            <person name="Altenburger A."/>
            <person name="Shibata T."/>
            <person name="Feng M."/>
            <person name="Maeda T."/>
            <person name="Schwartz J.A."/>
            <person name="Shigenobu S."/>
            <person name="Lundholm N."/>
            <person name="Nishiyama T."/>
            <person name="Yang H."/>
            <person name="Hasebe M."/>
            <person name="Li S."/>
            <person name="Pierce S.K."/>
            <person name="Wang J."/>
        </authorList>
    </citation>
    <scope>NUCLEOTIDE SEQUENCE [LARGE SCALE GENOMIC DNA]</scope>
    <source>
        <strain evidence="5">EC2010</strain>
        <tissue evidence="5">Whole organism of an adult</tissue>
    </source>
</reference>
<feature type="region of interest" description="Disordered" evidence="3">
    <location>
        <begin position="313"/>
        <end position="355"/>
    </location>
</feature>
<dbReference type="Gene3D" id="3.30.70.330">
    <property type="match status" value="1"/>
</dbReference>
<dbReference type="GO" id="GO:0000398">
    <property type="term" value="P:mRNA splicing, via spliceosome"/>
    <property type="evidence" value="ECO:0007669"/>
    <property type="project" value="TreeGrafter"/>
</dbReference>
<feature type="region of interest" description="Disordered" evidence="3">
    <location>
        <begin position="982"/>
        <end position="1010"/>
    </location>
</feature>
<dbReference type="Proteomes" id="UP000271974">
    <property type="component" value="Unassembled WGS sequence"/>
</dbReference>
<feature type="compositionally biased region" description="Pro residues" evidence="3">
    <location>
        <begin position="1485"/>
        <end position="1494"/>
    </location>
</feature>
<dbReference type="PANTHER" id="PTHR15481:SF5">
    <property type="entry name" value="SQUAMOUS CELL CARCINOMA ANTIGEN RECOGNIZED BY T-CELLS 3"/>
    <property type="match status" value="1"/>
</dbReference>
<evidence type="ECO:0000256" key="1">
    <source>
        <dbReference type="ARBA" id="ARBA00022884"/>
    </source>
</evidence>
<comment type="caution">
    <text evidence="5">The sequence shown here is derived from an EMBL/GenBank/DDBJ whole genome shotgun (WGS) entry which is preliminary data.</text>
</comment>
<feature type="compositionally biased region" description="Basic and acidic residues" evidence="3">
    <location>
        <begin position="423"/>
        <end position="439"/>
    </location>
</feature>
<evidence type="ECO:0000256" key="2">
    <source>
        <dbReference type="PROSITE-ProRule" id="PRU00176"/>
    </source>
</evidence>
<feature type="compositionally biased region" description="Basic and acidic residues" evidence="3">
    <location>
        <begin position="334"/>
        <end position="353"/>
    </location>
</feature>
<feature type="domain" description="RRM" evidence="4">
    <location>
        <begin position="1601"/>
        <end position="1679"/>
    </location>
</feature>
<dbReference type="PROSITE" id="PS50102">
    <property type="entry name" value="RRM"/>
    <property type="match status" value="1"/>
</dbReference>
<keyword evidence="1 2" id="KW-0694">RNA-binding</keyword>
<evidence type="ECO:0000313" key="6">
    <source>
        <dbReference type="Proteomes" id="UP000271974"/>
    </source>
</evidence>
<evidence type="ECO:0000313" key="5">
    <source>
        <dbReference type="EMBL" id="RUS89151.1"/>
    </source>
</evidence>
<dbReference type="CDD" id="cd00590">
    <property type="entry name" value="RRM_SF"/>
    <property type="match status" value="1"/>
</dbReference>
<feature type="compositionally biased region" description="Basic and acidic residues" evidence="3">
    <location>
        <begin position="720"/>
        <end position="731"/>
    </location>
</feature>
<feature type="region of interest" description="Disordered" evidence="3">
    <location>
        <begin position="415"/>
        <end position="442"/>
    </location>
</feature>
<sequence length="1686" mass="188138">ILLALDLFAESESGTPKDITESSRSSWHGPAASDEADGSVRSLDRETMRRLASLEQKFQSCLAMLGDGTQRGIIPETSAMPQWLPMSGGPFHPCPSGPDVPDLLCAADPVTELNRFLYGLERQSHDGYRDPRIILSNERKKFPHESLASAEQTRADVIPRQVLTSPVKAALPEEATRTQVVGVGGRPSDGVRCHGDRVFNTPRGVLKSPRGVFTSPHHVLNSSGDVVKSPNGLLNSPDDLLNGHDGLLTSPTLFLNSSPELLNSPGGLTASMPMKPRNGRLRHFDTEFGVVAAAAEKLSRELDLSETKPLFSLRRGERIRTPPPPPPPTCEGGRSPERATAEKQPGRIDHTGSDRIVQSPNSVKAMHDHEGSGLCPRRWQTDAPHCDGAAKSCYDSTVVVGDREEFRSPRLVQRTANTSPGRTPEKYLSARDNAPKETENLQLSPKHQICTCAKTNHFRSVSPNSPGKCFRESRNKGDYLADDREFPKYQLTDTGIKQRATGSSLPAGCPVHHVTSPSPAHNERQELEDVAVHHILERINTMESILAQEISAERGILNQCLYDIQKLLSSELTESGEGWSLRNGQQFKERRVLGNHTHCKVQEKRKEVASDSSTDQTIVEQRKSCTALPCHVEDKHFHREVQSPPLNVDRKKRKRKSEPEKDLAQQGKKTVGQVRAKFAETGGKRPSYEPEGALGPSNNQRWPYKDLKAADTGEGQIVRDVQRENLPHPKDVTLTSSSSTGDCTDLSYSSHAATAASVAPRGKHDVTGCGGDMRNVSRFKEIINGCCIDDGTKVSPPGDGKHIMHRQPSPSSPTFGCRPRKYQYSEMVEKKLKKSFEQAQRAMLHLMIERLKMNLRRASAFADFDDSSGGTSHHPQHKPKDPHCKFNTALDQPLVSTELSTNSEMKEPDAFPLTHEQSTEMSQKDTTTQTFDVGILMHRETPQLRPREESCDNSLPPQFQRGPTIAPSADVASPNCLGLRSAQQHMSPQRTPAFSHAQKTTSASQGTQAESPNQNLLVQNCYTLETSPARHVLSTLDTHLSVPLFYPRSSSETAQVKHPAHAKTHSVQSQPDVNAPQFLMRSQIEGTACEPNLFTNSQQPRQALFTLPAQNLGDIIFEKVDYVGFKENTLWDGQGDIVTPQEYIQVGQYVQYVTDNPGTQAQYGYTQPGLSGSTVLSAQCQDRSLQPSQWYGQHHHLCQRQKLQQQQQPQQLQLQPLSQQQPQQQIQSQQLSQHHVQQLQPQLLNSQQLSQQQPHQPFQQQPQQLQPQHHSQQQPQQLQQKQQLSKKLPQHVQPQESCQQQLQHLQQQQQGCPQQPQHLQPQQGCQHQPQYIQQQQGCQQQPQHLQPQQGCQQQPQQLQRQQQLSHEQKSQQQGMSQQQLQQLHLHLRDQNPSQQNVYVEHQLDAQIPSWCQYQVEEPQHHHPQCLQHQEEEQRRKHHNPQFTQVHEANKLGEAVQMSVPQKTTSCPKLGLRNGCPTLELGPVPSGHPPTPLPTWSPSHSGTVWPSVHTAGATVSNPRQAPRSRSRQRSVPQHDGLYLQSQQPPDQSGRPVCVDSALLAKEPETREEEEEAVEEVAEVQRAAVMRKAAFQSSGFRSKAADRTVCITNLPAQLAELDLLNVLSKHGFVSKIYFIKHRTTGQFQGTAYVKFRECREAESAVDALNDLTLEGQKVTAVLISKRPQKPPK</sequence>
<dbReference type="InterPro" id="IPR012677">
    <property type="entry name" value="Nucleotide-bd_a/b_plait_sf"/>
</dbReference>
<dbReference type="GO" id="GO:0005654">
    <property type="term" value="C:nucleoplasm"/>
    <property type="evidence" value="ECO:0007669"/>
    <property type="project" value="TreeGrafter"/>
</dbReference>
<evidence type="ECO:0000259" key="4">
    <source>
        <dbReference type="PROSITE" id="PS50102"/>
    </source>
</evidence>
<feature type="region of interest" description="Disordered" evidence="3">
    <location>
        <begin position="13"/>
        <end position="42"/>
    </location>
</feature>
<dbReference type="InterPro" id="IPR035979">
    <property type="entry name" value="RBD_domain_sf"/>
</dbReference>